<evidence type="ECO:0000313" key="2">
    <source>
        <dbReference type="Proteomes" id="UP000318437"/>
    </source>
</evidence>
<dbReference type="RefSeq" id="WP_146453305.1">
    <property type="nucleotide sequence ID" value="NZ_SJPS01000023.1"/>
</dbReference>
<gene>
    <name evidence="1" type="ORF">Pla144_51220</name>
</gene>
<accession>A0A5C6C3V2</accession>
<proteinExistence type="predicted"/>
<dbReference type="EMBL" id="SJPS01000023">
    <property type="protein sequence ID" value="TWU17469.1"/>
    <property type="molecule type" value="Genomic_DNA"/>
</dbReference>
<evidence type="ECO:0000313" key="1">
    <source>
        <dbReference type="EMBL" id="TWU17469.1"/>
    </source>
</evidence>
<comment type="caution">
    <text evidence="1">The sequence shown here is derived from an EMBL/GenBank/DDBJ whole genome shotgun (WGS) entry which is preliminary data.</text>
</comment>
<dbReference type="OrthoDB" id="288350at2"/>
<evidence type="ECO:0008006" key="3">
    <source>
        <dbReference type="Google" id="ProtNLM"/>
    </source>
</evidence>
<dbReference type="Proteomes" id="UP000318437">
    <property type="component" value="Unassembled WGS sequence"/>
</dbReference>
<dbReference type="AlphaFoldDB" id="A0A5C6C3V2"/>
<keyword evidence="2" id="KW-1185">Reference proteome</keyword>
<protein>
    <recommendedName>
        <fullName evidence="3">PEP-CTERM protein-sorting domain-containing protein</fullName>
    </recommendedName>
</protein>
<organism evidence="1 2">
    <name type="scientific">Bythopirellula polymerisocia</name>
    <dbReference type="NCBI Taxonomy" id="2528003"/>
    <lineage>
        <taxon>Bacteria</taxon>
        <taxon>Pseudomonadati</taxon>
        <taxon>Planctomycetota</taxon>
        <taxon>Planctomycetia</taxon>
        <taxon>Pirellulales</taxon>
        <taxon>Lacipirellulaceae</taxon>
        <taxon>Bythopirellula</taxon>
    </lineage>
</organism>
<sequence>MLRNTSVWRSALLVASIEFMLNSGIVRGAGPYSENWDVGDTNGWMQSTTSSTVIRDNTEGNPVSSLAVRRILSQPIFDIGVTTDLAAVSGDYTGVPTWMLSFDAKYDVGNYSDTWLRFRYQDSTFEGWHLDVADVFPNSWESYSIMFNPGWTSVQAAANGWQDETGGTVSWQQLMSNVFHPEVRFLLSDEGSAIAHVDNIALKAIPEPTVFSLAAIAGLTCIVIARHRVCI</sequence>
<name>A0A5C6C3V2_9BACT</name>
<reference evidence="1 2" key="1">
    <citation type="submission" date="2019-02" db="EMBL/GenBank/DDBJ databases">
        <title>Deep-cultivation of Planctomycetes and their phenomic and genomic characterization uncovers novel biology.</title>
        <authorList>
            <person name="Wiegand S."/>
            <person name="Jogler M."/>
            <person name="Boedeker C."/>
            <person name="Pinto D."/>
            <person name="Vollmers J."/>
            <person name="Rivas-Marin E."/>
            <person name="Kohn T."/>
            <person name="Peeters S.H."/>
            <person name="Heuer A."/>
            <person name="Rast P."/>
            <person name="Oberbeckmann S."/>
            <person name="Bunk B."/>
            <person name="Jeske O."/>
            <person name="Meyerdierks A."/>
            <person name="Storesund J.E."/>
            <person name="Kallscheuer N."/>
            <person name="Luecker S."/>
            <person name="Lage O.M."/>
            <person name="Pohl T."/>
            <person name="Merkel B.J."/>
            <person name="Hornburger P."/>
            <person name="Mueller R.-W."/>
            <person name="Bruemmer F."/>
            <person name="Labrenz M."/>
            <person name="Spormann A.M."/>
            <person name="Op Den Camp H."/>
            <person name="Overmann J."/>
            <person name="Amann R."/>
            <person name="Jetten M.S.M."/>
            <person name="Mascher T."/>
            <person name="Medema M.H."/>
            <person name="Devos D.P."/>
            <person name="Kaster A.-K."/>
            <person name="Ovreas L."/>
            <person name="Rohde M."/>
            <person name="Galperin M.Y."/>
            <person name="Jogler C."/>
        </authorList>
    </citation>
    <scope>NUCLEOTIDE SEQUENCE [LARGE SCALE GENOMIC DNA]</scope>
    <source>
        <strain evidence="1 2">Pla144</strain>
    </source>
</reference>